<evidence type="ECO:0000259" key="4">
    <source>
        <dbReference type="Pfam" id="PF01464"/>
    </source>
</evidence>
<dbReference type="Proteomes" id="UP000251558">
    <property type="component" value="Unassembled WGS sequence"/>
</dbReference>
<evidence type="ECO:0000313" key="6">
    <source>
        <dbReference type="Proteomes" id="UP000251558"/>
    </source>
</evidence>
<gene>
    <name evidence="5" type="ORF">DPM33_18365</name>
</gene>
<comment type="caution">
    <text evidence="5">The sequence shown here is derived from an EMBL/GenBank/DDBJ whole genome shotgun (WGS) entry which is preliminary data.</text>
</comment>
<keyword evidence="3" id="KW-0732">Signal</keyword>
<proteinExistence type="inferred from homology"/>
<name>A0A330HPP2_9HYPH</name>
<dbReference type="SUPFAM" id="SSF53955">
    <property type="entry name" value="Lysozyme-like"/>
    <property type="match status" value="1"/>
</dbReference>
<comment type="similarity">
    <text evidence="1">Belongs to the virb1 family.</text>
</comment>
<evidence type="ECO:0000256" key="3">
    <source>
        <dbReference type="SAM" id="SignalP"/>
    </source>
</evidence>
<dbReference type="InterPro" id="IPR023346">
    <property type="entry name" value="Lysozyme-like_dom_sf"/>
</dbReference>
<evidence type="ECO:0000313" key="5">
    <source>
        <dbReference type="EMBL" id="RAZ89532.1"/>
    </source>
</evidence>
<evidence type="ECO:0000256" key="2">
    <source>
        <dbReference type="SAM" id="MobiDB-lite"/>
    </source>
</evidence>
<feature type="domain" description="Transglycosylase SLT" evidence="4">
    <location>
        <begin position="210"/>
        <end position="296"/>
    </location>
</feature>
<reference evidence="5 6" key="2">
    <citation type="submission" date="2018-07" db="EMBL/GenBank/DDBJ databases">
        <title>Diversity of Mesorhizobium strains in Brazil.</title>
        <authorList>
            <person name="Helene L.C.F."/>
            <person name="Dall'Agnol R."/>
            <person name="Delamuta J.R.M."/>
            <person name="Hungria M."/>
        </authorList>
    </citation>
    <scope>NUCLEOTIDE SEQUENCE [LARGE SCALE GENOMIC DNA]</scope>
    <source>
        <strain evidence="5 6">AC99b</strain>
    </source>
</reference>
<feature type="region of interest" description="Disordered" evidence="2">
    <location>
        <begin position="116"/>
        <end position="137"/>
    </location>
</feature>
<dbReference type="EMBL" id="QMBP01000008">
    <property type="protein sequence ID" value="RAZ89532.1"/>
    <property type="molecule type" value="Genomic_DNA"/>
</dbReference>
<dbReference type="PROSITE" id="PS51257">
    <property type="entry name" value="PROKAR_LIPOPROTEIN"/>
    <property type="match status" value="1"/>
</dbReference>
<feature type="chain" id="PRO_5016239049" evidence="3">
    <location>
        <begin position="31"/>
        <end position="331"/>
    </location>
</feature>
<protein>
    <submittedName>
        <fullName evidence="5">Lytic transglycosylase domain-containing protein</fullName>
    </submittedName>
</protein>
<accession>A0A330HPP2</accession>
<dbReference type="OrthoDB" id="9788661at2"/>
<evidence type="ECO:0000256" key="1">
    <source>
        <dbReference type="ARBA" id="ARBA00009387"/>
    </source>
</evidence>
<dbReference type="InterPro" id="IPR008258">
    <property type="entry name" value="Transglycosylase_SLT_dom_1"/>
</dbReference>
<dbReference type="RefSeq" id="WP_112098852.1">
    <property type="nucleotide sequence ID" value="NZ_QMBP01000008.1"/>
</dbReference>
<dbReference type="Gene3D" id="1.10.530.10">
    <property type="match status" value="1"/>
</dbReference>
<dbReference type="AlphaFoldDB" id="A0A330HPP2"/>
<sequence>MPTKIIITAVGVLIAAAGLSGCTSTSQMKAAPALAAVSTPVVADDTPTLALPETVAVLPEPSGLAQVQTAALTGDAVAMAATPGAPATPGSLLPPPTQPGAPQSAMTLAQPAAFAGSTPLAGQFPPPPVLTAGGSPTGPGSIKQGASIKQAAVYTTAGVAMPLTGQSAKVAPMPGVQQVAYVVPGNPALLAAPGQPEQHASGPRGEIERLIEKYSAIYEVPVDLVRHVVNRESTFNPKAFNHGHWGLMQIKHATARGMGYDGPATGLFDAETNLKYAVKYLRGAWLVSGGNAKRADMLYQTGYYYDAKRKGLLEATGLGVDRKRHRLPPDA</sequence>
<dbReference type="Pfam" id="PF01464">
    <property type="entry name" value="SLT"/>
    <property type="match status" value="1"/>
</dbReference>
<keyword evidence="6" id="KW-1185">Reference proteome</keyword>
<feature type="region of interest" description="Disordered" evidence="2">
    <location>
        <begin position="81"/>
        <end position="104"/>
    </location>
</feature>
<organism evidence="5 6">
    <name type="scientific">Mesorhizobium hawassense</name>
    <dbReference type="NCBI Taxonomy" id="1209954"/>
    <lineage>
        <taxon>Bacteria</taxon>
        <taxon>Pseudomonadati</taxon>
        <taxon>Pseudomonadota</taxon>
        <taxon>Alphaproteobacteria</taxon>
        <taxon>Hyphomicrobiales</taxon>
        <taxon>Phyllobacteriaceae</taxon>
        <taxon>Mesorhizobium</taxon>
    </lineage>
</organism>
<feature type="signal peptide" evidence="3">
    <location>
        <begin position="1"/>
        <end position="30"/>
    </location>
</feature>
<reference evidence="6" key="1">
    <citation type="submission" date="2018-06" db="EMBL/GenBank/DDBJ databases">
        <authorList>
            <person name="Helene L.C."/>
            <person name="Dall'Agnol R."/>
            <person name="Delamuta J.R."/>
            <person name="Hungria M."/>
        </authorList>
    </citation>
    <scope>NUCLEOTIDE SEQUENCE [LARGE SCALE GENOMIC DNA]</scope>
    <source>
        <strain evidence="6">AC99b</strain>
    </source>
</reference>
<feature type="compositionally biased region" description="Low complexity" evidence="2">
    <location>
        <begin position="81"/>
        <end position="90"/>
    </location>
</feature>